<dbReference type="AlphaFoldDB" id="A0A139WRD8"/>
<dbReference type="STRING" id="128403.WA1_09705"/>
<dbReference type="SMART" id="SM01236">
    <property type="entry name" value="Haem_oxygenase_2"/>
    <property type="match status" value="2"/>
</dbReference>
<dbReference type="Proteomes" id="UP000076925">
    <property type="component" value="Unassembled WGS sequence"/>
</dbReference>
<comment type="caution">
    <text evidence="1">The sequence shown here is derived from an EMBL/GenBank/DDBJ whole genome shotgun (WGS) entry which is preliminary data.</text>
</comment>
<dbReference type="Pfam" id="PF14518">
    <property type="entry name" value="Haem_oxygenas_2"/>
    <property type="match status" value="1"/>
</dbReference>
<dbReference type="EMBL" id="ANNX02000053">
    <property type="protein sequence ID" value="KYC35004.1"/>
    <property type="molecule type" value="Genomic_DNA"/>
</dbReference>
<organism evidence="1 2">
    <name type="scientific">Scytonema hofmannii PCC 7110</name>
    <dbReference type="NCBI Taxonomy" id="128403"/>
    <lineage>
        <taxon>Bacteria</taxon>
        <taxon>Bacillati</taxon>
        <taxon>Cyanobacteriota</taxon>
        <taxon>Cyanophyceae</taxon>
        <taxon>Nostocales</taxon>
        <taxon>Scytonemataceae</taxon>
        <taxon>Scytonema</taxon>
    </lineage>
</organism>
<protein>
    <recommendedName>
        <fullName evidence="3">Iron-containing redox enzyme family protein</fullName>
    </recommendedName>
</protein>
<accession>A0A139WRD8</accession>
<dbReference type="Gene3D" id="1.20.910.10">
    <property type="entry name" value="Heme oxygenase-like"/>
    <property type="match status" value="1"/>
</dbReference>
<gene>
    <name evidence="1" type="ORF">WA1_09705</name>
</gene>
<proteinExistence type="predicted"/>
<name>A0A139WRD8_9CYAN</name>
<evidence type="ECO:0000313" key="1">
    <source>
        <dbReference type="EMBL" id="KYC35004.1"/>
    </source>
</evidence>
<dbReference type="OrthoDB" id="336698at2"/>
<dbReference type="RefSeq" id="WP_017743798.1">
    <property type="nucleotide sequence ID" value="NZ_KQ976354.1"/>
</dbReference>
<sequence length="765" mass="87190">MNKEICYNLNQQHDLRLASLNSDSPVIETEASQLCNQILNIDNIEHNFYSVAEKAGRFCNRYLSVSSDVPTSIVDTTEYDLDTLSAREVSLLFVEKTSALKEDALIIDVNLSVIDFILTQFAPQGLLSGCQLQNSSNASNCHEVVASALHFIHGVQVGNGNINRNQNVLFRQMLESIGVRLPTILSTSFSAFTDILPESWKLPAYRLSLSLFTEEMCPEILGATLFDAIFPIPGLVQKLEPYIAHHGGLTTYYKVRASQCSSNNLVEKARQAIEIYLSTFDSLEQSKRKQTLEQICCRIYDGIYTSYRLLTEWSSSLIHHLQEGYLSPREKMIRLVKQKAKYAVGYHSRIKLNGVNFDAAIADNAEIFVDTLGKSQWVSPGNPEKSALLTSLVKFGGPMFRVFSPIEIEIINEWVKSLPQEAPAKCSNKQEIKKDEIIVNSKRTYSGFTALKALGRRLVHNTKPLSDRDMYYQLINIEHYPDIRFRALELVTNWLTQSSVNMFRGTRAIPFQNYTHQKLRDWFNAKAQSQVESYSQSFKEIEKPREQVIKEAVQLCPMILIDGAWLQNWCSPGLVDTKIGTILYTIYSDEVGNGDPLLNHPNIYRALIQQMGINLPDFKSLDFAYWHGFDDNAFKVPVFWLAISLFPRRFLAETLGLNLAMELSGVGGAYRTARDELRYYGYNTLFVDLHNTIDNVSTGHSAMALNAIEYYMDDILQSNDEVVIREHWERIWIGYRALNPPPQTWNIFARRKNYSYQLTKLPILS</sequence>
<evidence type="ECO:0000313" key="2">
    <source>
        <dbReference type="Proteomes" id="UP000076925"/>
    </source>
</evidence>
<evidence type="ECO:0008006" key="3">
    <source>
        <dbReference type="Google" id="ProtNLM"/>
    </source>
</evidence>
<keyword evidence="2" id="KW-1185">Reference proteome</keyword>
<dbReference type="InterPro" id="IPR016084">
    <property type="entry name" value="Haem_Oase-like_multi-hlx"/>
</dbReference>
<reference evidence="1 2" key="1">
    <citation type="journal article" date="2013" name="Genome Biol. Evol.">
        <title>Genomes of Stigonematalean cyanobacteria (subsection V) and the evolution of oxygenic photosynthesis from prokaryotes to plastids.</title>
        <authorList>
            <person name="Dagan T."/>
            <person name="Roettger M."/>
            <person name="Stucken K."/>
            <person name="Landan G."/>
            <person name="Koch R."/>
            <person name="Major P."/>
            <person name="Gould S.B."/>
            <person name="Goremykin V.V."/>
            <person name="Rippka R."/>
            <person name="Tandeau de Marsac N."/>
            <person name="Gugger M."/>
            <person name="Lockhart P.J."/>
            <person name="Allen J.F."/>
            <person name="Brune I."/>
            <person name="Maus I."/>
            <person name="Puhler A."/>
            <person name="Martin W.F."/>
        </authorList>
    </citation>
    <scope>NUCLEOTIDE SEQUENCE [LARGE SCALE GENOMIC DNA]</scope>
    <source>
        <strain evidence="1 2">PCC 7110</strain>
    </source>
</reference>